<reference evidence="2 3" key="1">
    <citation type="submission" date="2019-02" db="EMBL/GenBank/DDBJ databases">
        <title>Dyella amyloliquefaciens sp. nov., isolated from forest soil.</title>
        <authorList>
            <person name="Gao Z.-H."/>
            <person name="Qiu L.-H."/>
        </authorList>
    </citation>
    <scope>NUCLEOTIDE SEQUENCE [LARGE SCALE GENOMIC DNA]</scope>
    <source>
        <strain evidence="2 3">KACC 12747</strain>
    </source>
</reference>
<gene>
    <name evidence="2" type="ORF">EZM97_07205</name>
</gene>
<dbReference type="PANTHER" id="PTHR39339">
    <property type="entry name" value="SLR1444 PROTEIN"/>
    <property type="match status" value="1"/>
</dbReference>
<feature type="domain" description="CHAD" evidence="1">
    <location>
        <begin position="16"/>
        <end position="299"/>
    </location>
</feature>
<dbReference type="SMART" id="SM00880">
    <property type="entry name" value="CHAD"/>
    <property type="match status" value="1"/>
</dbReference>
<dbReference type="InterPro" id="IPR038186">
    <property type="entry name" value="CHAD_dom_sf"/>
</dbReference>
<dbReference type="PANTHER" id="PTHR39339:SF1">
    <property type="entry name" value="CHAD DOMAIN-CONTAINING PROTEIN"/>
    <property type="match status" value="1"/>
</dbReference>
<dbReference type="Gene3D" id="1.40.20.10">
    <property type="entry name" value="CHAD domain"/>
    <property type="match status" value="1"/>
</dbReference>
<dbReference type="EMBL" id="SJTG01000001">
    <property type="protein sequence ID" value="TCI13080.1"/>
    <property type="molecule type" value="Genomic_DNA"/>
</dbReference>
<evidence type="ECO:0000259" key="1">
    <source>
        <dbReference type="PROSITE" id="PS51708"/>
    </source>
</evidence>
<evidence type="ECO:0000313" key="2">
    <source>
        <dbReference type="EMBL" id="TCI13080.1"/>
    </source>
</evidence>
<dbReference type="AlphaFoldDB" id="A0A4R0Z3Y2"/>
<dbReference type="RefSeq" id="WP_131150136.1">
    <property type="nucleotide sequence ID" value="NZ_SJTG01000001.1"/>
</dbReference>
<accession>A0A4R0Z3Y2</accession>
<proteinExistence type="predicted"/>
<dbReference type="InterPro" id="IPR007899">
    <property type="entry name" value="CHAD_dom"/>
</dbReference>
<protein>
    <submittedName>
        <fullName evidence="2">CHAD domain-containing protein</fullName>
    </submittedName>
</protein>
<dbReference type="Proteomes" id="UP000291822">
    <property type="component" value="Unassembled WGS sequence"/>
</dbReference>
<evidence type="ECO:0000313" key="3">
    <source>
        <dbReference type="Proteomes" id="UP000291822"/>
    </source>
</evidence>
<keyword evidence="3" id="KW-1185">Reference proteome</keyword>
<dbReference type="PROSITE" id="PS51708">
    <property type="entry name" value="CHAD"/>
    <property type="match status" value="1"/>
</dbReference>
<dbReference type="Pfam" id="PF05235">
    <property type="entry name" value="CHAD"/>
    <property type="match status" value="1"/>
</dbReference>
<name>A0A4R0Z3Y2_9GAMM</name>
<comment type="caution">
    <text evidence="2">The sequence shown here is derived from an EMBL/GenBank/DDBJ whole genome shotgun (WGS) entry which is preliminary data.</text>
</comment>
<organism evidence="2 3">
    <name type="scientific">Dyella soli</name>
    <dbReference type="NCBI Taxonomy" id="522319"/>
    <lineage>
        <taxon>Bacteria</taxon>
        <taxon>Pseudomonadati</taxon>
        <taxon>Pseudomonadota</taxon>
        <taxon>Gammaproteobacteria</taxon>
        <taxon>Lysobacterales</taxon>
        <taxon>Rhodanobacteraceae</taxon>
        <taxon>Dyella</taxon>
    </lineage>
</organism>
<sequence>MNASQDQAPIKQAAAAKSAGDRAFTDLCKLFETYLVKAGKARHELLIRYSPKSLHAWRVSLRRVTATLDQVCEAVDDDAPVDLVEQLKGYRNATGQSRDLDILLDESLPHFYEHKPKADKIDPALVQTLEAERQRLHHDALDHLQHANIPAIQRGFEAWYKQQSVGDAELQQIAAELIEFLFQQLRKRGERLGEGRKRLHKARTTTKKLRYTMELFEPLFPKDAAKRWLDQLADLQTHLGESHDRMTSRMLCKGLLPEAVERDDLKAFLKWSRTSAQGSAMKAATSLDRLMGLEKYWAS</sequence>